<dbReference type="GO" id="GO:0006310">
    <property type="term" value="P:DNA recombination"/>
    <property type="evidence" value="ECO:0007669"/>
    <property type="project" value="UniProtKB-KW"/>
</dbReference>
<reference evidence="3" key="2">
    <citation type="submission" date="2018-07" db="EMBL/GenBank/DDBJ databases">
        <authorList>
            <consortium name="NCBI Pathogen Detection Project"/>
        </authorList>
    </citation>
    <scope>NUCLEOTIDE SEQUENCE</scope>
    <source>
        <strain evidence="3">13-5707</strain>
    </source>
</reference>
<reference evidence="3" key="1">
    <citation type="journal article" date="2018" name="Genome Biol.">
        <title>SKESA: strategic k-mer extension for scrupulous assemblies.</title>
        <authorList>
            <person name="Souvorov A."/>
            <person name="Agarwala R."/>
            <person name="Lipman D.J."/>
        </authorList>
    </citation>
    <scope>NUCLEOTIDE SEQUENCE</scope>
    <source>
        <strain evidence="3">13-5707</strain>
    </source>
</reference>
<dbReference type="SUPFAM" id="SSF56349">
    <property type="entry name" value="DNA breaking-rejoining enzymes"/>
    <property type="match status" value="1"/>
</dbReference>
<protein>
    <submittedName>
        <fullName evidence="3">Site-specific integrase</fullName>
    </submittedName>
</protein>
<sequence>MELTKKQKQIAEARLMIAHQQSIDSGTFIEIQIDKMIKGIIGQVKTNANDASKEQYRKHYRSAIERHPDASYHELLMQAGTASSFDKRRTAFRFCITEEIQNLRRKSEKAMRSKDYEAGKKLIQEAFKLAIKFEDEFLSENRILFTDVKSQEGFKKVSFSKKQGLKKAPNPDVVLNGLELKKDLYNRHSLAFAIISTFGIRPAEMQKGVKLTFKDGMIYALVKGAKVSDDKGHKHRAIGSSVRDNNKCDQVILNAIYNNGGEVLATQTKNDYESLRKYFNYHYNGTSLYTYRHQVASDLKKAGVSKRQIAEVMGHRTTESQVHYGYARSSRGGRSMVAKGSNEVISSPDIKDYLKPKPAPAGGGTGSRIAKAKNNLSQGGQASYPKLTPR</sequence>
<proteinExistence type="predicted"/>
<organism evidence="3">
    <name type="scientific">Salmonella oranienberg</name>
    <dbReference type="NCBI Taxonomy" id="28147"/>
    <lineage>
        <taxon>Bacteria</taxon>
        <taxon>Pseudomonadati</taxon>
        <taxon>Pseudomonadota</taxon>
        <taxon>Gammaproteobacteria</taxon>
        <taxon>Enterobacterales</taxon>
        <taxon>Enterobacteriaceae</taxon>
        <taxon>Salmonella</taxon>
    </lineage>
</organism>
<dbReference type="Gene3D" id="1.10.443.10">
    <property type="entry name" value="Intergrase catalytic core"/>
    <property type="match status" value="1"/>
</dbReference>
<name>A0A752WUP1_SALON</name>
<dbReference type="GO" id="GO:0003677">
    <property type="term" value="F:DNA binding"/>
    <property type="evidence" value="ECO:0007669"/>
    <property type="project" value="InterPro"/>
</dbReference>
<dbReference type="EMBL" id="DAAWGR010000030">
    <property type="protein sequence ID" value="HAF7816273.1"/>
    <property type="molecule type" value="Genomic_DNA"/>
</dbReference>
<dbReference type="InterPro" id="IPR011010">
    <property type="entry name" value="DNA_brk_join_enz"/>
</dbReference>
<dbReference type="InterPro" id="IPR013762">
    <property type="entry name" value="Integrase-like_cat_sf"/>
</dbReference>
<dbReference type="AlphaFoldDB" id="A0A752WUP1"/>
<evidence type="ECO:0000313" key="3">
    <source>
        <dbReference type="EMBL" id="HAF7816273.1"/>
    </source>
</evidence>
<keyword evidence="1" id="KW-0233">DNA recombination</keyword>
<accession>A0A752WUP1</accession>
<feature type="region of interest" description="Disordered" evidence="2">
    <location>
        <begin position="347"/>
        <end position="390"/>
    </location>
</feature>
<dbReference type="GO" id="GO:0015074">
    <property type="term" value="P:DNA integration"/>
    <property type="evidence" value="ECO:0007669"/>
    <property type="project" value="InterPro"/>
</dbReference>
<evidence type="ECO:0000256" key="1">
    <source>
        <dbReference type="ARBA" id="ARBA00023172"/>
    </source>
</evidence>
<comment type="caution">
    <text evidence="3">The sequence shown here is derived from an EMBL/GenBank/DDBJ whole genome shotgun (WGS) entry which is preliminary data.</text>
</comment>
<evidence type="ECO:0000256" key="2">
    <source>
        <dbReference type="SAM" id="MobiDB-lite"/>
    </source>
</evidence>
<gene>
    <name evidence="3" type="ORF">G9339_004457</name>
</gene>